<feature type="compositionally biased region" description="Polar residues" evidence="1">
    <location>
        <begin position="110"/>
        <end position="119"/>
    </location>
</feature>
<sequence>MHTTEIKPYMKYSYGTSTAQRGERHLHHRNALEIVTDESSFNLWRNYCCRRGRLRPGECYKPIHFAERQTGPTTGIMIQRKLREKSTRVIDHEISVFVHKFLEESRGSRTRQISHQNWPPTRLPKMMPT</sequence>
<protein>
    <submittedName>
        <fullName evidence="2">Uncharacterized protein</fullName>
    </submittedName>
</protein>
<proteinExistence type="predicted"/>
<dbReference type="EMBL" id="BMAU01021387">
    <property type="protein sequence ID" value="GFY28958.1"/>
    <property type="molecule type" value="Genomic_DNA"/>
</dbReference>
<comment type="caution">
    <text evidence="2">The sequence shown here is derived from an EMBL/GenBank/DDBJ whole genome shotgun (WGS) entry which is preliminary data.</text>
</comment>
<gene>
    <name evidence="2" type="ORF">TNCV_4720861</name>
</gene>
<feature type="region of interest" description="Disordered" evidence="1">
    <location>
        <begin position="108"/>
        <end position="129"/>
    </location>
</feature>
<evidence type="ECO:0000256" key="1">
    <source>
        <dbReference type="SAM" id="MobiDB-lite"/>
    </source>
</evidence>
<evidence type="ECO:0000313" key="3">
    <source>
        <dbReference type="Proteomes" id="UP000887159"/>
    </source>
</evidence>
<evidence type="ECO:0000313" key="2">
    <source>
        <dbReference type="EMBL" id="GFY28958.1"/>
    </source>
</evidence>
<name>A0A8X6W617_TRICX</name>
<accession>A0A8X6W617</accession>
<organism evidence="2 3">
    <name type="scientific">Trichonephila clavipes</name>
    <name type="common">Golden silk orbweaver</name>
    <name type="synonym">Nephila clavipes</name>
    <dbReference type="NCBI Taxonomy" id="2585209"/>
    <lineage>
        <taxon>Eukaryota</taxon>
        <taxon>Metazoa</taxon>
        <taxon>Ecdysozoa</taxon>
        <taxon>Arthropoda</taxon>
        <taxon>Chelicerata</taxon>
        <taxon>Arachnida</taxon>
        <taxon>Araneae</taxon>
        <taxon>Araneomorphae</taxon>
        <taxon>Entelegynae</taxon>
        <taxon>Araneoidea</taxon>
        <taxon>Nephilidae</taxon>
        <taxon>Trichonephila</taxon>
    </lineage>
</organism>
<dbReference type="Proteomes" id="UP000887159">
    <property type="component" value="Unassembled WGS sequence"/>
</dbReference>
<dbReference type="AlphaFoldDB" id="A0A8X6W617"/>
<reference evidence="2" key="1">
    <citation type="submission" date="2020-08" db="EMBL/GenBank/DDBJ databases">
        <title>Multicomponent nature underlies the extraordinary mechanical properties of spider dragline silk.</title>
        <authorList>
            <person name="Kono N."/>
            <person name="Nakamura H."/>
            <person name="Mori M."/>
            <person name="Yoshida Y."/>
            <person name="Ohtoshi R."/>
            <person name="Malay A.D."/>
            <person name="Moran D.A.P."/>
            <person name="Tomita M."/>
            <person name="Numata K."/>
            <person name="Arakawa K."/>
        </authorList>
    </citation>
    <scope>NUCLEOTIDE SEQUENCE</scope>
</reference>
<keyword evidence="3" id="KW-1185">Reference proteome</keyword>